<dbReference type="Pfam" id="PF03184">
    <property type="entry name" value="DDE_1"/>
    <property type="match status" value="1"/>
</dbReference>
<dbReference type="Proteomes" id="UP001498398">
    <property type="component" value="Unassembled WGS sequence"/>
</dbReference>
<organism evidence="3 4">
    <name type="scientific">Marasmiellus scandens</name>
    <dbReference type="NCBI Taxonomy" id="2682957"/>
    <lineage>
        <taxon>Eukaryota</taxon>
        <taxon>Fungi</taxon>
        <taxon>Dikarya</taxon>
        <taxon>Basidiomycota</taxon>
        <taxon>Agaricomycotina</taxon>
        <taxon>Agaricomycetes</taxon>
        <taxon>Agaricomycetidae</taxon>
        <taxon>Agaricales</taxon>
        <taxon>Marasmiineae</taxon>
        <taxon>Omphalotaceae</taxon>
        <taxon>Marasmiellus</taxon>
    </lineage>
</organism>
<evidence type="ECO:0000313" key="4">
    <source>
        <dbReference type="Proteomes" id="UP001498398"/>
    </source>
</evidence>
<reference evidence="3 4" key="1">
    <citation type="submission" date="2024-01" db="EMBL/GenBank/DDBJ databases">
        <title>A draft genome for the cacao thread blight pathogen Marasmiellus scandens.</title>
        <authorList>
            <person name="Baruah I.K."/>
            <person name="Leung J."/>
            <person name="Bukari Y."/>
            <person name="Amoako-Attah I."/>
            <person name="Meinhardt L.W."/>
            <person name="Bailey B.A."/>
            <person name="Cohen S.P."/>
        </authorList>
    </citation>
    <scope>NUCLEOTIDE SEQUENCE [LARGE SCALE GENOMIC DNA]</scope>
    <source>
        <strain evidence="3 4">GH-19</strain>
    </source>
</reference>
<feature type="region of interest" description="Disordered" evidence="1">
    <location>
        <begin position="365"/>
        <end position="410"/>
    </location>
</feature>
<sequence length="483" mass="54572">MDIPLTLSTIRGVMVGVITNMVPELFDKDIRKGAKFHCSDTFVHKYLRERLGWSLRAGTRTAQKLPENYEEILLEAFLREAWLIRDFNIPATLRVNTDQTQSVYQPGTKMTWNKKGAKQVDVCGKDEKHAFTLVPSISASGEVLPMQAIYRGASVQSCPSRNAMAYAEAQELGFLLEPSGTDTYWLTLDTMKNLVNNIVAPYFESKKVKMTELSEEERKGQFSIWKIDCWSVHRSEEFLKWMKETHPNILVVFVPGSCTGVFQPLDVGIQRVLKHSIKQSAHRDVVAEVLTVLKNTKGGSTSSVYKMDMSLPMLRDRSLSWIVRAYHAISKPELVKKAGIHAMLRWRYWPESFAREFDVVGGTKAASNGTTPHTYRKKSKKTAKSTSKSDTNAADQSTKAKKASSKKAKTKMAEKMDQLYDGDTEELAFQPEYEDACDVPLTILVEHPVHMNLCTTYAKTVKFFRAQLIALTVSILYTTITNL</sequence>
<feature type="compositionally biased region" description="Basic residues" evidence="1">
    <location>
        <begin position="399"/>
        <end position="410"/>
    </location>
</feature>
<evidence type="ECO:0000313" key="3">
    <source>
        <dbReference type="EMBL" id="KAK7439558.1"/>
    </source>
</evidence>
<protein>
    <recommendedName>
        <fullName evidence="2">DDE-1 domain-containing protein</fullName>
    </recommendedName>
</protein>
<dbReference type="EMBL" id="JBANRG010000072">
    <property type="protein sequence ID" value="KAK7439558.1"/>
    <property type="molecule type" value="Genomic_DNA"/>
</dbReference>
<evidence type="ECO:0000259" key="2">
    <source>
        <dbReference type="Pfam" id="PF03184"/>
    </source>
</evidence>
<evidence type="ECO:0000256" key="1">
    <source>
        <dbReference type="SAM" id="MobiDB-lite"/>
    </source>
</evidence>
<feature type="compositionally biased region" description="Basic residues" evidence="1">
    <location>
        <begin position="374"/>
        <end position="383"/>
    </location>
</feature>
<accession>A0ABR1IVA7</accession>
<gene>
    <name evidence="3" type="ORF">VKT23_017487</name>
</gene>
<comment type="caution">
    <text evidence="3">The sequence shown here is derived from an EMBL/GenBank/DDBJ whole genome shotgun (WGS) entry which is preliminary data.</text>
</comment>
<dbReference type="InterPro" id="IPR004875">
    <property type="entry name" value="DDE_SF_endonuclease_dom"/>
</dbReference>
<keyword evidence="4" id="KW-1185">Reference proteome</keyword>
<name>A0ABR1IVA7_9AGAR</name>
<proteinExistence type="predicted"/>
<feature type="domain" description="DDE-1" evidence="2">
    <location>
        <begin position="133"/>
        <end position="332"/>
    </location>
</feature>